<dbReference type="STRING" id="4537.A0A0E0LL54"/>
<sequence>MQPQSDVLKEVLEKINTIGNEVSEIRRDYNKGFDNIIMVQELQMQQIADLTHGVTRYPYKKQISIDPANSIAKRVRGPDGRALVPNKKFDFHRMSFIDDKTDYDFVVTFEEKVSVLDIVFSERKNTLVQIEDVVLTGADLECLTKSFSYDHEQKSISPEIIDAFVKHYGHMKPVINGNAYLETASLVSMLIMKCAFYDGVDINCYDNMRHESAGLRYLRHDMIFLPICTSVKHWYVAVIDAVKHQVHVLESMETTVYDHTELKLVLQGVQKCLSLAIDNGLYFQNSWTDFNVTNWDINIRYLAEKRIGPQVDFS</sequence>
<evidence type="ECO:0000256" key="3">
    <source>
        <dbReference type="ARBA" id="ARBA00022801"/>
    </source>
</evidence>
<dbReference type="HOGENOM" id="CLU_040107_0_0_1"/>
<dbReference type="GO" id="GO:0008234">
    <property type="term" value="F:cysteine-type peptidase activity"/>
    <property type="evidence" value="ECO:0007669"/>
    <property type="project" value="InterPro"/>
</dbReference>
<evidence type="ECO:0000313" key="6">
    <source>
        <dbReference type="Proteomes" id="UP000026962"/>
    </source>
</evidence>
<dbReference type="GO" id="GO:0006508">
    <property type="term" value="P:proteolysis"/>
    <property type="evidence" value="ECO:0007669"/>
    <property type="project" value="UniProtKB-KW"/>
</dbReference>
<reference evidence="5" key="2">
    <citation type="submission" date="2018-05" db="EMBL/GenBank/DDBJ databases">
        <title>OpunRS2 (Oryza punctata Reference Sequence Version 2).</title>
        <authorList>
            <person name="Zhang J."/>
            <person name="Kudrna D."/>
            <person name="Lee S."/>
            <person name="Talag J."/>
            <person name="Welchert J."/>
            <person name="Wing R.A."/>
        </authorList>
    </citation>
    <scope>NUCLEOTIDE SEQUENCE [LARGE SCALE GENOMIC DNA]</scope>
</reference>
<evidence type="ECO:0000256" key="1">
    <source>
        <dbReference type="ARBA" id="ARBA00005234"/>
    </source>
</evidence>
<dbReference type="AlphaFoldDB" id="A0A0E0LL54"/>
<dbReference type="InterPro" id="IPR038765">
    <property type="entry name" value="Papain-like_cys_pep_sf"/>
</dbReference>
<evidence type="ECO:0000256" key="2">
    <source>
        <dbReference type="ARBA" id="ARBA00022670"/>
    </source>
</evidence>
<keyword evidence="3" id="KW-0378">Hydrolase</keyword>
<name>A0A0E0LL54_ORYPU</name>
<dbReference type="Gramene" id="OPUNC07G14640.1">
    <property type="protein sequence ID" value="OPUNC07G14640.1"/>
    <property type="gene ID" value="OPUNC07G14640"/>
</dbReference>
<dbReference type="InterPro" id="IPR003653">
    <property type="entry name" value="Peptidase_C48_C"/>
</dbReference>
<evidence type="ECO:0000259" key="4">
    <source>
        <dbReference type="Pfam" id="PF02902"/>
    </source>
</evidence>
<organism evidence="5">
    <name type="scientific">Oryza punctata</name>
    <name type="common">Red rice</name>
    <dbReference type="NCBI Taxonomy" id="4537"/>
    <lineage>
        <taxon>Eukaryota</taxon>
        <taxon>Viridiplantae</taxon>
        <taxon>Streptophyta</taxon>
        <taxon>Embryophyta</taxon>
        <taxon>Tracheophyta</taxon>
        <taxon>Spermatophyta</taxon>
        <taxon>Magnoliopsida</taxon>
        <taxon>Liliopsida</taxon>
        <taxon>Poales</taxon>
        <taxon>Poaceae</taxon>
        <taxon>BOP clade</taxon>
        <taxon>Oryzoideae</taxon>
        <taxon>Oryzeae</taxon>
        <taxon>Oryzinae</taxon>
        <taxon>Oryza</taxon>
    </lineage>
</organism>
<accession>A0A0E0LL54</accession>
<proteinExistence type="inferred from homology"/>
<reference evidence="5" key="1">
    <citation type="submission" date="2015-04" db="UniProtKB">
        <authorList>
            <consortium name="EnsemblPlants"/>
        </authorList>
    </citation>
    <scope>IDENTIFICATION</scope>
</reference>
<dbReference type="Pfam" id="PF02902">
    <property type="entry name" value="Peptidase_C48"/>
    <property type="match status" value="1"/>
</dbReference>
<dbReference type="Proteomes" id="UP000026962">
    <property type="component" value="Chromosome 7"/>
</dbReference>
<keyword evidence="6" id="KW-1185">Reference proteome</keyword>
<keyword evidence="2" id="KW-0645">Protease</keyword>
<protein>
    <recommendedName>
        <fullName evidence="4">Ubiquitin-like protease family profile domain-containing protein</fullName>
    </recommendedName>
</protein>
<dbReference type="EnsemblPlants" id="OPUNC07G14640.1">
    <property type="protein sequence ID" value="OPUNC07G14640.1"/>
    <property type="gene ID" value="OPUNC07G14640"/>
</dbReference>
<feature type="domain" description="Ubiquitin-like protease family profile" evidence="4">
    <location>
        <begin position="219"/>
        <end position="258"/>
    </location>
</feature>
<evidence type="ECO:0000313" key="5">
    <source>
        <dbReference type="EnsemblPlants" id="OPUNC07G14640.1"/>
    </source>
</evidence>
<comment type="similarity">
    <text evidence="1">Belongs to the peptidase C48 family.</text>
</comment>
<dbReference type="SUPFAM" id="SSF54001">
    <property type="entry name" value="Cysteine proteinases"/>
    <property type="match status" value="1"/>
</dbReference>
<dbReference type="Gene3D" id="3.40.395.10">
    <property type="entry name" value="Adenoviral Proteinase, Chain A"/>
    <property type="match status" value="1"/>
</dbReference>